<dbReference type="Gene3D" id="2.70.220.10">
    <property type="entry name" value="Ganglioside GM2 activator"/>
    <property type="match status" value="1"/>
</dbReference>
<comment type="caution">
    <text evidence="2">The sequence shown here is derived from an EMBL/GenBank/DDBJ whole genome shotgun (WGS) entry which is preliminary data.</text>
</comment>
<dbReference type="GO" id="GO:0005319">
    <property type="term" value="F:lipid transporter activity"/>
    <property type="evidence" value="ECO:0007669"/>
    <property type="project" value="TreeGrafter"/>
</dbReference>
<proteinExistence type="predicted"/>
<dbReference type="PANTHER" id="PTHR17357:SF0">
    <property type="entry name" value="GANGLIOSIDE GM2 ACTIVATOR"/>
    <property type="match status" value="1"/>
</dbReference>
<dbReference type="PANTHER" id="PTHR17357">
    <property type="entry name" value="GM2 GANGLIOSIDE ACTIVATOR PROTEIN"/>
    <property type="match status" value="1"/>
</dbReference>
<organism evidence="2 3">
    <name type="scientific">Rotaria sordida</name>
    <dbReference type="NCBI Taxonomy" id="392033"/>
    <lineage>
        <taxon>Eukaryota</taxon>
        <taxon>Metazoa</taxon>
        <taxon>Spiralia</taxon>
        <taxon>Gnathifera</taxon>
        <taxon>Rotifera</taxon>
        <taxon>Eurotatoria</taxon>
        <taxon>Bdelloidea</taxon>
        <taxon>Philodinida</taxon>
        <taxon>Philodinidae</taxon>
        <taxon>Rotaria</taxon>
    </lineage>
</organism>
<evidence type="ECO:0000256" key="1">
    <source>
        <dbReference type="ARBA" id="ARBA00022729"/>
    </source>
</evidence>
<evidence type="ECO:0000313" key="3">
    <source>
        <dbReference type="Proteomes" id="UP000663889"/>
    </source>
</evidence>
<name>A0A814M8V1_9BILA</name>
<sequence>MKLLSEKNRTEQKMPSILLIVLIFFISSIAVQGQYKFSNCGSNPSNHHIQLKDLQIIPHPVTVPGPVLFKLNIDVSEDIVHPLQTAFDLKATAFLITIPIKCEDGVGSCTYPDWCVACSTCSCPVLAGYQLIEIPMNFTASIPIGSKATVTAQIEFRSDTGQTDMASPTDPKDLSKLRSVAPINNDPNASPATIWDKIKYNFSVISGSFICSMAAFLLTTNCNRVFQAAIISLPILSMGRFTQCRAAKYHERKATILVSKMIRTKLLTDGTAKQAEFERLFAKSKVKLAEFERQLDEIIPKQQTRET</sequence>
<dbReference type="GO" id="GO:0006689">
    <property type="term" value="P:ganglioside catabolic process"/>
    <property type="evidence" value="ECO:0007669"/>
    <property type="project" value="InterPro"/>
</dbReference>
<dbReference type="InterPro" id="IPR036846">
    <property type="entry name" value="GM2-AP_sf"/>
</dbReference>
<evidence type="ECO:0000313" key="2">
    <source>
        <dbReference type="EMBL" id="CAF1076103.1"/>
    </source>
</evidence>
<keyword evidence="1" id="KW-0732">Signal</keyword>
<dbReference type="SUPFAM" id="SSF63707">
    <property type="entry name" value="Ganglioside M2 (gm2) activator"/>
    <property type="match status" value="1"/>
</dbReference>
<reference evidence="2" key="1">
    <citation type="submission" date="2021-02" db="EMBL/GenBank/DDBJ databases">
        <authorList>
            <person name="Nowell W R."/>
        </authorList>
    </citation>
    <scope>NUCLEOTIDE SEQUENCE</scope>
</reference>
<accession>A0A814M8V1</accession>
<dbReference type="InterPro" id="IPR028996">
    <property type="entry name" value="GM2-AP"/>
</dbReference>
<gene>
    <name evidence="2" type="ORF">SEV965_LOCUS14608</name>
</gene>
<dbReference type="GO" id="GO:0008047">
    <property type="term" value="F:enzyme activator activity"/>
    <property type="evidence" value="ECO:0007669"/>
    <property type="project" value="InterPro"/>
</dbReference>
<dbReference type="GO" id="GO:0009898">
    <property type="term" value="C:cytoplasmic side of plasma membrane"/>
    <property type="evidence" value="ECO:0007669"/>
    <property type="project" value="TreeGrafter"/>
</dbReference>
<dbReference type="Proteomes" id="UP000663889">
    <property type="component" value="Unassembled WGS sequence"/>
</dbReference>
<protein>
    <submittedName>
        <fullName evidence="2">Uncharacterized protein</fullName>
    </submittedName>
</protein>
<dbReference type="AlphaFoldDB" id="A0A814M8V1"/>
<dbReference type="EMBL" id="CAJNOU010000734">
    <property type="protein sequence ID" value="CAF1076103.1"/>
    <property type="molecule type" value="Genomic_DNA"/>
</dbReference>